<feature type="compositionally biased region" description="Basic and acidic residues" evidence="1">
    <location>
        <begin position="139"/>
        <end position="158"/>
    </location>
</feature>
<dbReference type="AlphaFoldDB" id="A0A8K0JXB0"/>
<name>A0A8K0JXB0_LADFU</name>
<reference evidence="2" key="1">
    <citation type="submission" date="2013-04" db="EMBL/GenBank/DDBJ databases">
        <authorList>
            <person name="Qu J."/>
            <person name="Murali S.C."/>
            <person name="Bandaranaike D."/>
            <person name="Bellair M."/>
            <person name="Blankenburg K."/>
            <person name="Chao H."/>
            <person name="Dinh H."/>
            <person name="Doddapaneni H."/>
            <person name="Downs B."/>
            <person name="Dugan-Rocha S."/>
            <person name="Elkadiri S."/>
            <person name="Gnanaolivu R.D."/>
            <person name="Hernandez B."/>
            <person name="Javaid M."/>
            <person name="Jayaseelan J.C."/>
            <person name="Lee S."/>
            <person name="Li M."/>
            <person name="Ming W."/>
            <person name="Munidasa M."/>
            <person name="Muniz J."/>
            <person name="Nguyen L."/>
            <person name="Ongeri F."/>
            <person name="Osuji N."/>
            <person name="Pu L.-L."/>
            <person name="Puazo M."/>
            <person name="Qu C."/>
            <person name="Quiroz J."/>
            <person name="Raj R."/>
            <person name="Weissenberger G."/>
            <person name="Xin Y."/>
            <person name="Zou X."/>
            <person name="Han Y."/>
            <person name="Richards S."/>
            <person name="Worley K."/>
            <person name="Muzny D."/>
            <person name="Gibbs R."/>
        </authorList>
    </citation>
    <scope>NUCLEOTIDE SEQUENCE</scope>
    <source>
        <strain evidence="2">Sampled in the wild</strain>
    </source>
</reference>
<evidence type="ECO:0000256" key="1">
    <source>
        <dbReference type="SAM" id="MobiDB-lite"/>
    </source>
</evidence>
<comment type="caution">
    <text evidence="2">The sequence shown here is derived from an EMBL/GenBank/DDBJ whole genome shotgun (WGS) entry which is preliminary data.</text>
</comment>
<protein>
    <submittedName>
        <fullName evidence="2">Uncharacterized protein</fullName>
    </submittedName>
</protein>
<proteinExistence type="predicted"/>
<feature type="non-terminal residue" evidence="2">
    <location>
        <position position="204"/>
    </location>
</feature>
<gene>
    <name evidence="2" type="ORF">J437_LFUL005538</name>
</gene>
<accession>A0A8K0JXB0</accession>
<dbReference type="Proteomes" id="UP000792457">
    <property type="component" value="Unassembled WGS sequence"/>
</dbReference>
<feature type="region of interest" description="Disordered" evidence="1">
    <location>
        <begin position="1"/>
        <end position="67"/>
    </location>
</feature>
<feature type="compositionally biased region" description="Polar residues" evidence="1">
    <location>
        <begin position="20"/>
        <end position="41"/>
    </location>
</feature>
<keyword evidence="3" id="KW-1185">Reference proteome</keyword>
<dbReference type="OrthoDB" id="43122at2759"/>
<evidence type="ECO:0000313" key="2">
    <source>
        <dbReference type="EMBL" id="KAG8224154.1"/>
    </source>
</evidence>
<sequence length="204" mass="22285">MASGSGSIREPAPIRHSKNDPSSTMLVISQPTSIPIQSPTYVQPPASRLGVPQFKQHSSHPHVTEVDGEVEAKARQWRGNEGMVVPAAPMVRWERDNIPPIRKPEDPVITERDFHSMQRNMTSQKHDVPNGGGSRVRKGRESGDADKAGERKRVDGGRGEVSVSAGDLLGRTHEELVLLLIQLRRQSAAVSNAIDLCQADLNAQ</sequence>
<evidence type="ECO:0000313" key="3">
    <source>
        <dbReference type="Proteomes" id="UP000792457"/>
    </source>
</evidence>
<dbReference type="EMBL" id="KZ308186">
    <property type="protein sequence ID" value="KAG8224154.1"/>
    <property type="molecule type" value="Genomic_DNA"/>
</dbReference>
<feature type="region of interest" description="Disordered" evidence="1">
    <location>
        <begin position="120"/>
        <end position="163"/>
    </location>
</feature>
<reference evidence="2" key="2">
    <citation type="submission" date="2017-10" db="EMBL/GenBank/DDBJ databases">
        <title>Ladona fulva Genome sequencing and assembly.</title>
        <authorList>
            <person name="Murali S."/>
            <person name="Richards S."/>
            <person name="Bandaranaike D."/>
            <person name="Bellair M."/>
            <person name="Blankenburg K."/>
            <person name="Chao H."/>
            <person name="Dinh H."/>
            <person name="Doddapaneni H."/>
            <person name="Dugan-Rocha S."/>
            <person name="Elkadiri S."/>
            <person name="Gnanaolivu R."/>
            <person name="Hernandez B."/>
            <person name="Skinner E."/>
            <person name="Javaid M."/>
            <person name="Lee S."/>
            <person name="Li M."/>
            <person name="Ming W."/>
            <person name="Munidasa M."/>
            <person name="Muniz J."/>
            <person name="Nguyen L."/>
            <person name="Hughes D."/>
            <person name="Osuji N."/>
            <person name="Pu L.-L."/>
            <person name="Puazo M."/>
            <person name="Qu C."/>
            <person name="Quiroz J."/>
            <person name="Raj R."/>
            <person name="Weissenberger G."/>
            <person name="Xin Y."/>
            <person name="Zou X."/>
            <person name="Han Y."/>
            <person name="Worley K."/>
            <person name="Muzny D."/>
            <person name="Gibbs R."/>
        </authorList>
    </citation>
    <scope>NUCLEOTIDE SEQUENCE</scope>
    <source>
        <strain evidence="2">Sampled in the wild</strain>
    </source>
</reference>
<organism evidence="2 3">
    <name type="scientific">Ladona fulva</name>
    <name type="common">Scarce chaser dragonfly</name>
    <name type="synonym">Libellula fulva</name>
    <dbReference type="NCBI Taxonomy" id="123851"/>
    <lineage>
        <taxon>Eukaryota</taxon>
        <taxon>Metazoa</taxon>
        <taxon>Ecdysozoa</taxon>
        <taxon>Arthropoda</taxon>
        <taxon>Hexapoda</taxon>
        <taxon>Insecta</taxon>
        <taxon>Pterygota</taxon>
        <taxon>Palaeoptera</taxon>
        <taxon>Odonata</taxon>
        <taxon>Epiprocta</taxon>
        <taxon>Anisoptera</taxon>
        <taxon>Libelluloidea</taxon>
        <taxon>Libellulidae</taxon>
        <taxon>Ladona</taxon>
    </lineage>
</organism>